<dbReference type="AlphaFoldDB" id="A0A8S8X7Q4"/>
<name>A0A8S8X7Q4_9PROT</name>
<accession>A0A8S8X7Q4</accession>
<reference evidence="2" key="1">
    <citation type="submission" date="2021-02" db="EMBL/GenBank/DDBJ databases">
        <title>Genome sequence of Rhodospirillales sp. strain TMPK1 isolated from soil.</title>
        <authorList>
            <person name="Nakai R."/>
            <person name="Kusada H."/>
            <person name="Tamaki H."/>
        </authorList>
    </citation>
    <scope>NUCLEOTIDE SEQUENCE</scope>
    <source>
        <strain evidence="2">TMPK1</strain>
    </source>
</reference>
<comment type="caution">
    <text evidence="2">The sequence shown here is derived from an EMBL/GenBank/DDBJ whole genome shotgun (WGS) entry which is preliminary data.</text>
</comment>
<feature type="region of interest" description="Disordered" evidence="1">
    <location>
        <begin position="32"/>
        <end position="54"/>
    </location>
</feature>
<organism evidence="2 3">
    <name type="scientific">Roseiterribacter gracilis</name>
    <dbReference type="NCBI Taxonomy" id="2812848"/>
    <lineage>
        <taxon>Bacteria</taxon>
        <taxon>Pseudomonadati</taxon>
        <taxon>Pseudomonadota</taxon>
        <taxon>Alphaproteobacteria</taxon>
        <taxon>Rhodospirillales</taxon>
        <taxon>Roseiterribacteraceae</taxon>
        <taxon>Roseiterribacter</taxon>
    </lineage>
</organism>
<protein>
    <submittedName>
        <fullName evidence="2">Uncharacterized protein</fullName>
    </submittedName>
</protein>
<sequence length="54" mass="6201">MLVRTYFEAGNAVENEVSGRAFAGENRARSDKEIRTRRSKGAAIYREKRPEQDI</sequence>
<evidence type="ECO:0000313" key="3">
    <source>
        <dbReference type="Proteomes" id="UP000681075"/>
    </source>
</evidence>
<feature type="compositionally biased region" description="Basic and acidic residues" evidence="1">
    <location>
        <begin position="45"/>
        <end position="54"/>
    </location>
</feature>
<dbReference type="EMBL" id="BOPV01000001">
    <property type="protein sequence ID" value="GIL39353.1"/>
    <property type="molecule type" value="Genomic_DNA"/>
</dbReference>
<gene>
    <name evidence="2" type="ORF">TMPK1_15900</name>
</gene>
<keyword evidence="3" id="KW-1185">Reference proteome</keyword>
<dbReference type="Proteomes" id="UP000681075">
    <property type="component" value="Unassembled WGS sequence"/>
</dbReference>
<proteinExistence type="predicted"/>
<evidence type="ECO:0000313" key="2">
    <source>
        <dbReference type="EMBL" id="GIL39353.1"/>
    </source>
</evidence>
<evidence type="ECO:0000256" key="1">
    <source>
        <dbReference type="SAM" id="MobiDB-lite"/>
    </source>
</evidence>